<feature type="compositionally biased region" description="Basic and acidic residues" evidence="1">
    <location>
        <begin position="317"/>
        <end position="331"/>
    </location>
</feature>
<protein>
    <submittedName>
        <fullName evidence="2">Uncharacterized protein</fullName>
    </submittedName>
</protein>
<organism evidence="2 3">
    <name type="scientific">Zymoseptoria brevis</name>
    <dbReference type="NCBI Taxonomy" id="1047168"/>
    <lineage>
        <taxon>Eukaryota</taxon>
        <taxon>Fungi</taxon>
        <taxon>Dikarya</taxon>
        <taxon>Ascomycota</taxon>
        <taxon>Pezizomycotina</taxon>
        <taxon>Dothideomycetes</taxon>
        <taxon>Dothideomycetidae</taxon>
        <taxon>Mycosphaerellales</taxon>
        <taxon>Mycosphaerellaceae</taxon>
        <taxon>Zymoseptoria</taxon>
    </lineage>
</organism>
<proteinExistence type="predicted"/>
<keyword evidence="3" id="KW-1185">Reference proteome</keyword>
<dbReference type="EMBL" id="LAFY01000083">
    <property type="protein sequence ID" value="KJY02173.1"/>
    <property type="molecule type" value="Genomic_DNA"/>
</dbReference>
<reference evidence="2 3" key="1">
    <citation type="submission" date="2015-03" db="EMBL/GenBank/DDBJ databases">
        <title>RNA-seq based gene annotation and comparative genomics of four Zymoseptoria species reveal species-specific pathogenicity related genes and transposable element activity.</title>
        <authorList>
            <person name="Grandaubert J."/>
            <person name="Bhattacharyya A."/>
            <person name="Stukenbrock E.H."/>
        </authorList>
    </citation>
    <scope>NUCLEOTIDE SEQUENCE [LARGE SCALE GENOMIC DNA]</scope>
    <source>
        <strain evidence="2 3">Zb18110</strain>
    </source>
</reference>
<dbReference type="OrthoDB" id="3655280at2759"/>
<sequence length="348" mass="39724">MPREAKPGQAGRDVIKARRDAAKALQTAHSPLQALAQELRDMIFEFVVTDDNAVYCHTKQGAFTHCGLILVDKATSRDYRAILDQRKDQLRNHRITLYHNLDPTTPTPEDEEFEYLGEDLPNVDLNLPACATGLHVLLQVEKTGVLSESGPYYDKTHHGFPDISQTFDAVIADSEVERLLIEVEIIDSENVGEWNSRNIRLAHAVYKRLRSDMKGQEWTRQSGAGADSTIQHAALIMHNATGFLVRRDDAAFLSRGTLWTRRTVFKKRALALLDSFNATDRVRKAIRNGPRIRSVEEREDPETDSDWDENNEVPWSDSEKEEQKEYIDTKRRVGQMGASFDDPVYRRY</sequence>
<evidence type="ECO:0000313" key="3">
    <source>
        <dbReference type="Proteomes" id="UP000033647"/>
    </source>
</evidence>
<dbReference type="Proteomes" id="UP000033647">
    <property type="component" value="Unassembled WGS sequence"/>
</dbReference>
<evidence type="ECO:0000313" key="2">
    <source>
        <dbReference type="EMBL" id="KJY02173.1"/>
    </source>
</evidence>
<feature type="region of interest" description="Disordered" evidence="1">
    <location>
        <begin position="293"/>
        <end position="334"/>
    </location>
</feature>
<evidence type="ECO:0000256" key="1">
    <source>
        <dbReference type="SAM" id="MobiDB-lite"/>
    </source>
</evidence>
<comment type="caution">
    <text evidence="2">The sequence shown here is derived from an EMBL/GenBank/DDBJ whole genome shotgun (WGS) entry which is preliminary data.</text>
</comment>
<accession>A0A0F4GYR6</accession>
<name>A0A0F4GYR6_9PEZI</name>
<gene>
    <name evidence="2" type="ORF">TI39_contig86g00003</name>
</gene>
<dbReference type="AlphaFoldDB" id="A0A0F4GYR6"/>
<feature type="compositionally biased region" description="Acidic residues" evidence="1">
    <location>
        <begin position="297"/>
        <end position="311"/>
    </location>
</feature>